<dbReference type="InterPro" id="IPR036388">
    <property type="entry name" value="WH-like_DNA-bd_sf"/>
</dbReference>
<evidence type="ECO:0000256" key="5">
    <source>
        <dbReference type="ARBA" id="ARBA00023163"/>
    </source>
</evidence>
<evidence type="ECO:0000313" key="11">
    <source>
        <dbReference type="Proteomes" id="UP001157439"/>
    </source>
</evidence>
<feature type="domain" description="Response regulatory" evidence="8">
    <location>
        <begin position="6"/>
        <end position="119"/>
    </location>
</feature>
<protein>
    <submittedName>
        <fullName evidence="10">DNA-binding response regulator</fullName>
    </submittedName>
</protein>
<dbReference type="PANTHER" id="PTHR48111">
    <property type="entry name" value="REGULATOR OF RPOS"/>
    <property type="match status" value="1"/>
</dbReference>
<dbReference type="SMART" id="SM00448">
    <property type="entry name" value="REC"/>
    <property type="match status" value="1"/>
</dbReference>
<reference evidence="10 11" key="1">
    <citation type="journal article" date="2014" name="Int. J. Syst. Evol. Microbiol.">
        <title>Complete genome sequence of Corynebacterium casei LMG S-19264T (=DSM 44701T), isolated from a smear-ripened cheese.</title>
        <authorList>
            <consortium name="US DOE Joint Genome Institute (JGI-PGF)"/>
            <person name="Walter F."/>
            <person name="Albersmeier A."/>
            <person name="Kalinowski J."/>
            <person name="Ruckert C."/>
        </authorList>
    </citation>
    <scope>NUCLEOTIDE SEQUENCE [LARGE SCALE GENOMIC DNA]</scope>
    <source>
        <strain evidence="10 11">NBRC 112785</strain>
    </source>
</reference>
<dbReference type="Gene3D" id="3.40.50.2300">
    <property type="match status" value="1"/>
</dbReference>
<feature type="DNA-binding region" description="OmpR/PhoB-type" evidence="7">
    <location>
        <begin position="123"/>
        <end position="222"/>
    </location>
</feature>
<evidence type="ECO:0000256" key="1">
    <source>
        <dbReference type="ARBA" id="ARBA00022553"/>
    </source>
</evidence>
<dbReference type="SUPFAM" id="SSF52172">
    <property type="entry name" value="CheY-like"/>
    <property type="match status" value="1"/>
</dbReference>
<evidence type="ECO:0000256" key="6">
    <source>
        <dbReference type="PROSITE-ProRule" id="PRU00169"/>
    </source>
</evidence>
<dbReference type="PROSITE" id="PS50110">
    <property type="entry name" value="RESPONSE_REGULATORY"/>
    <property type="match status" value="1"/>
</dbReference>
<evidence type="ECO:0000256" key="7">
    <source>
        <dbReference type="PROSITE-ProRule" id="PRU01091"/>
    </source>
</evidence>
<dbReference type="RefSeq" id="WP_158220750.1">
    <property type="nucleotide sequence ID" value="NZ_BSPO01000004.1"/>
</dbReference>
<evidence type="ECO:0000313" key="10">
    <source>
        <dbReference type="EMBL" id="GLS84781.1"/>
    </source>
</evidence>
<keyword evidence="11" id="KW-1185">Reference proteome</keyword>
<dbReference type="InterPro" id="IPR016032">
    <property type="entry name" value="Sig_transdc_resp-reg_C-effctor"/>
</dbReference>
<comment type="caution">
    <text evidence="10">The sequence shown here is derived from an EMBL/GenBank/DDBJ whole genome shotgun (WGS) entry which is preliminary data.</text>
</comment>
<evidence type="ECO:0000256" key="2">
    <source>
        <dbReference type="ARBA" id="ARBA00023012"/>
    </source>
</evidence>
<dbReference type="GO" id="GO:0032993">
    <property type="term" value="C:protein-DNA complex"/>
    <property type="evidence" value="ECO:0007669"/>
    <property type="project" value="TreeGrafter"/>
</dbReference>
<feature type="modified residue" description="4-aspartylphosphate" evidence="6">
    <location>
        <position position="55"/>
    </location>
</feature>
<dbReference type="InterPro" id="IPR011006">
    <property type="entry name" value="CheY-like_superfamily"/>
</dbReference>
<dbReference type="Pfam" id="PF00486">
    <property type="entry name" value="Trans_reg_C"/>
    <property type="match status" value="1"/>
</dbReference>
<dbReference type="InterPro" id="IPR039420">
    <property type="entry name" value="WalR-like"/>
</dbReference>
<organism evidence="10 11">
    <name type="scientific">Paraferrimonas haliotis</name>
    <dbReference type="NCBI Taxonomy" id="2013866"/>
    <lineage>
        <taxon>Bacteria</taxon>
        <taxon>Pseudomonadati</taxon>
        <taxon>Pseudomonadota</taxon>
        <taxon>Gammaproteobacteria</taxon>
        <taxon>Alteromonadales</taxon>
        <taxon>Ferrimonadaceae</taxon>
        <taxon>Paraferrimonas</taxon>
    </lineage>
</organism>
<keyword evidence="3" id="KW-0805">Transcription regulation</keyword>
<sequence length="222" mass="25262">MTNKQKILIVEDDIDISESLLLFLQAQGYKTLAIDDGDKVIDAVKNFKPDLIILDITLPNLSGIECCKRIRQFSNVPIIMLTAKVTQDDKNLGLGVGADDYLCKPFDIKELILRCKVKLERTAGTVTFSTLSNDTENSQVLFKGKPLELSALEYNLFNIFYHQPKRIFSREQLLDLAYTNERYVTDRTIDSHVKKIRKKFKEAGIDESPIESVYGAGYRYAL</sequence>
<keyword evidence="4 7" id="KW-0238">DNA-binding</keyword>
<accession>A0AA37TW08</accession>
<evidence type="ECO:0000259" key="9">
    <source>
        <dbReference type="PROSITE" id="PS51755"/>
    </source>
</evidence>
<dbReference type="InterPro" id="IPR001789">
    <property type="entry name" value="Sig_transdc_resp-reg_receiver"/>
</dbReference>
<dbReference type="Gene3D" id="6.10.250.690">
    <property type="match status" value="1"/>
</dbReference>
<dbReference type="SMART" id="SM00862">
    <property type="entry name" value="Trans_reg_C"/>
    <property type="match status" value="1"/>
</dbReference>
<dbReference type="InterPro" id="IPR001867">
    <property type="entry name" value="OmpR/PhoB-type_DNA-bd"/>
</dbReference>
<evidence type="ECO:0000256" key="4">
    <source>
        <dbReference type="ARBA" id="ARBA00023125"/>
    </source>
</evidence>
<dbReference type="PANTHER" id="PTHR48111:SF4">
    <property type="entry name" value="DNA-BINDING DUAL TRANSCRIPTIONAL REGULATOR OMPR"/>
    <property type="match status" value="1"/>
</dbReference>
<dbReference type="EMBL" id="BSPO01000004">
    <property type="protein sequence ID" value="GLS84781.1"/>
    <property type="molecule type" value="Genomic_DNA"/>
</dbReference>
<keyword evidence="5" id="KW-0804">Transcription</keyword>
<dbReference type="PROSITE" id="PS51755">
    <property type="entry name" value="OMPR_PHOB"/>
    <property type="match status" value="1"/>
</dbReference>
<dbReference type="AlphaFoldDB" id="A0AA37TW08"/>
<proteinExistence type="predicted"/>
<dbReference type="GO" id="GO:0006355">
    <property type="term" value="P:regulation of DNA-templated transcription"/>
    <property type="evidence" value="ECO:0007669"/>
    <property type="project" value="InterPro"/>
</dbReference>
<dbReference type="GO" id="GO:0005829">
    <property type="term" value="C:cytosol"/>
    <property type="evidence" value="ECO:0007669"/>
    <property type="project" value="TreeGrafter"/>
</dbReference>
<dbReference type="CDD" id="cd00383">
    <property type="entry name" value="trans_reg_C"/>
    <property type="match status" value="1"/>
</dbReference>
<dbReference type="Pfam" id="PF00072">
    <property type="entry name" value="Response_reg"/>
    <property type="match status" value="1"/>
</dbReference>
<name>A0AA37TW08_9GAMM</name>
<gene>
    <name evidence="10" type="ORF">GCM10007894_27580</name>
</gene>
<dbReference type="Gene3D" id="1.10.10.10">
    <property type="entry name" value="Winged helix-like DNA-binding domain superfamily/Winged helix DNA-binding domain"/>
    <property type="match status" value="1"/>
</dbReference>
<feature type="domain" description="OmpR/PhoB-type" evidence="9">
    <location>
        <begin position="123"/>
        <end position="222"/>
    </location>
</feature>
<evidence type="ECO:0000256" key="3">
    <source>
        <dbReference type="ARBA" id="ARBA00023015"/>
    </source>
</evidence>
<dbReference type="GO" id="GO:0000156">
    <property type="term" value="F:phosphorelay response regulator activity"/>
    <property type="evidence" value="ECO:0007669"/>
    <property type="project" value="TreeGrafter"/>
</dbReference>
<dbReference type="Proteomes" id="UP001157439">
    <property type="component" value="Unassembled WGS sequence"/>
</dbReference>
<dbReference type="FunFam" id="3.40.50.2300:FF:000001">
    <property type="entry name" value="DNA-binding response regulator PhoB"/>
    <property type="match status" value="1"/>
</dbReference>
<evidence type="ECO:0000259" key="8">
    <source>
        <dbReference type="PROSITE" id="PS50110"/>
    </source>
</evidence>
<dbReference type="SUPFAM" id="SSF46894">
    <property type="entry name" value="C-terminal effector domain of the bipartite response regulators"/>
    <property type="match status" value="1"/>
</dbReference>
<keyword evidence="1 6" id="KW-0597">Phosphoprotein</keyword>
<keyword evidence="2" id="KW-0902">Two-component regulatory system</keyword>
<dbReference type="GO" id="GO:0000976">
    <property type="term" value="F:transcription cis-regulatory region binding"/>
    <property type="evidence" value="ECO:0007669"/>
    <property type="project" value="TreeGrafter"/>
</dbReference>